<comment type="similarity">
    <text evidence="1">Belongs to the cutinase family.</text>
</comment>
<dbReference type="Pfam" id="PF01083">
    <property type="entry name" value="Cutinase"/>
    <property type="match status" value="1"/>
</dbReference>
<organism evidence="6 7">
    <name type="scientific">Antrihabitans cavernicola</name>
    <dbReference type="NCBI Taxonomy" id="2495913"/>
    <lineage>
        <taxon>Bacteria</taxon>
        <taxon>Bacillati</taxon>
        <taxon>Actinomycetota</taxon>
        <taxon>Actinomycetes</taxon>
        <taxon>Mycobacteriales</taxon>
        <taxon>Nocardiaceae</taxon>
        <taxon>Antrihabitans</taxon>
    </lineage>
</organism>
<gene>
    <name evidence="6" type="ORF">FOY51_01855</name>
</gene>
<dbReference type="InterPro" id="IPR029058">
    <property type="entry name" value="AB_hydrolase_fold"/>
</dbReference>
<protein>
    <submittedName>
        <fullName evidence="6">Cutinase family protein</fullName>
    </submittedName>
</protein>
<evidence type="ECO:0000256" key="5">
    <source>
        <dbReference type="SAM" id="SignalP"/>
    </source>
</evidence>
<keyword evidence="3" id="KW-0378">Hydrolase</keyword>
<evidence type="ECO:0000313" key="7">
    <source>
        <dbReference type="Proteomes" id="UP000322244"/>
    </source>
</evidence>
<name>A0A5A7SH39_9NOCA</name>
<dbReference type="SMART" id="SM01110">
    <property type="entry name" value="Cutinase"/>
    <property type="match status" value="1"/>
</dbReference>
<feature type="signal peptide" evidence="5">
    <location>
        <begin position="1"/>
        <end position="30"/>
    </location>
</feature>
<dbReference type="SUPFAM" id="SSF53474">
    <property type="entry name" value="alpha/beta-Hydrolases"/>
    <property type="match status" value="1"/>
</dbReference>
<proteinExistence type="inferred from homology"/>
<evidence type="ECO:0000256" key="4">
    <source>
        <dbReference type="ARBA" id="ARBA00023157"/>
    </source>
</evidence>
<keyword evidence="2" id="KW-0719">Serine esterase</keyword>
<dbReference type="PANTHER" id="PTHR33630:SF9">
    <property type="entry name" value="CUTINASE 4"/>
    <property type="match status" value="1"/>
</dbReference>
<dbReference type="OrthoDB" id="3690529at2"/>
<dbReference type="EMBL" id="VLNY01000001">
    <property type="protein sequence ID" value="KAA0024709.1"/>
    <property type="molecule type" value="Genomic_DNA"/>
</dbReference>
<keyword evidence="7" id="KW-1185">Reference proteome</keyword>
<dbReference type="Gene3D" id="3.40.50.1820">
    <property type="entry name" value="alpha/beta hydrolase"/>
    <property type="match status" value="1"/>
</dbReference>
<dbReference type="RefSeq" id="WP_149428484.1">
    <property type="nucleotide sequence ID" value="NZ_VLNY01000001.1"/>
</dbReference>
<dbReference type="GO" id="GO:0052689">
    <property type="term" value="F:carboxylic ester hydrolase activity"/>
    <property type="evidence" value="ECO:0007669"/>
    <property type="project" value="UniProtKB-KW"/>
</dbReference>
<dbReference type="PANTHER" id="PTHR33630">
    <property type="entry name" value="CUTINASE RV1984C-RELATED-RELATED"/>
    <property type="match status" value="1"/>
</dbReference>
<reference evidence="6 7" key="1">
    <citation type="submission" date="2019-07" db="EMBL/GenBank/DDBJ databases">
        <title>Rhodococcus cavernicolus sp. nov., isolated from a cave.</title>
        <authorList>
            <person name="Lee S.D."/>
        </authorList>
    </citation>
    <scope>NUCLEOTIDE SEQUENCE [LARGE SCALE GENOMIC DNA]</scope>
    <source>
        <strain evidence="6 7">C1-24</strain>
    </source>
</reference>
<dbReference type="InterPro" id="IPR000675">
    <property type="entry name" value="Cutinase/axe"/>
</dbReference>
<evidence type="ECO:0000256" key="3">
    <source>
        <dbReference type="ARBA" id="ARBA00022801"/>
    </source>
</evidence>
<sequence>MSARSLARFVGAAIVAAAIPLVLPTQPASAATCPDVEVIFARGTSEPPGLGVTGTSFVESVRLLAVGRSVGSYAVNYQASNNFNDPIALAGTVLDGIRDEQAHVEYMAANCANTRLVLGGYSQGAALTGYATMSGTPAAVPTEYAADWPAPLPPAVSNQVAAVVLFGKPSDRWLRDAGAPPAIVGPLYAGKNTELCIGGDTICDGSGVGQPNALHGLYAFNGMALGAAGFVVSRL</sequence>
<keyword evidence="5" id="KW-0732">Signal</keyword>
<feature type="chain" id="PRO_5022730683" evidence="5">
    <location>
        <begin position="31"/>
        <end position="235"/>
    </location>
</feature>
<evidence type="ECO:0000256" key="2">
    <source>
        <dbReference type="ARBA" id="ARBA00022487"/>
    </source>
</evidence>
<dbReference type="AlphaFoldDB" id="A0A5A7SH39"/>
<keyword evidence="4" id="KW-1015">Disulfide bond</keyword>
<comment type="caution">
    <text evidence="6">The sequence shown here is derived from an EMBL/GenBank/DDBJ whole genome shotgun (WGS) entry which is preliminary data.</text>
</comment>
<evidence type="ECO:0000256" key="1">
    <source>
        <dbReference type="ARBA" id="ARBA00007534"/>
    </source>
</evidence>
<dbReference type="Proteomes" id="UP000322244">
    <property type="component" value="Unassembled WGS sequence"/>
</dbReference>
<accession>A0A5A7SH39</accession>
<evidence type="ECO:0000313" key="6">
    <source>
        <dbReference type="EMBL" id="KAA0024709.1"/>
    </source>
</evidence>